<organism evidence="1 2">
    <name type="scientific">Meloidogyne floridensis</name>
    <dbReference type="NCBI Taxonomy" id="298350"/>
    <lineage>
        <taxon>Eukaryota</taxon>
        <taxon>Metazoa</taxon>
        <taxon>Ecdysozoa</taxon>
        <taxon>Nematoda</taxon>
        <taxon>Chromadorea</taxon>
        <taxon>Rhabditida</taxon>
        <taxon>Tylenchina</taxon>
        <taxon>Tylenchomorpha</taxon>
        <taxon>Tylenchoidea</taxon>
        <taxon>Meloidogynidae</taxon>
        <taxon>Meloidogyninae</taxon>
        <taxon>Meloidogyne</taxon>
    </lineage>
</organism>
<accession>A0A915PCK9</accession>
<sequence length="89" mass="10731">METFLKFFCSPTETNYLEAKEQNIKIVDNLIELFKKYNENPEEFYNLDLNEIYSENTKKMVTRKVEKFIETYIEGQLNVFVDRLKISCN</sequence>
<evidence type="ECO:0000313" key="2">
    <source>
        <dbReference type="WBParaSite" id="scf7180000424587.g13512"/>
    </source>
</evidence>
<proteinExistence type="predicted"/>
<protein>
    <submittedName>
        <fullName evidence="2">Uncharacterized protein</fullName>
    </submittedName>
</protein>
<dbReference type="Proteomes" id="UP000887560">
    <property type="component" value="Unplaced"/>
</dbReference>
<reference evidence="2" key="1">
    <citation type="submission" date="2022-11" db="UniProtKB">
        <authorList>
            <consortium name="WormBaseParasite"/>
        </authorList>
    </citation>
    <scope>IDENTIFICATION</scope>
</reference>
<dbReference type="WBParaSite" id="scf7180000424587.g13512">
    <property type="protein sequence ID" value="scf7180000424587.g13512"/>
    <property type="gene ID" value="scf7180000424587.g13512"/>
</dbReference>
<keyword evidence="1" id="KW-1185">Reference proteome</keyword>
<evidence type="ECO:0000313" key="1">
    <source>
        <dbReference type="Proteomes" id="UP000887560"/>
    </source>
</evidence>
<name>A0A915PCK9_9BILA</name>
<dbReference type="AlphaFoldDB" id="A0A915PCK9"/>